<evidence type="ECO:0000256" key="1">
    <source>
        <dbReference type="ARBA" id="ARBA00010466"/>
    </source>
</evidence>
<dbReference type="InterPro" id="IPR036390">
    <property type="entry name" value="WH_DNA-bd_sf"/>
</dbReference>
<evidence type="ECO:0000256" key="4">
    <source>
        <dbReference type="ARBA" id="ARBA00023163"/>
    </source>
</evidence>
<name>A0ABY4J3W5_9MICO</name>
<dbReference type="Pfam" id="PF04198">
    <property type="entry name" value="Sugar-bind"/>
    <property type="match status" value="1"/>
</dbReference>
<gene>
    <name evidence="6" type="ORF">KV397_16520</name>
</gene>
<dbReference type="SUPFAM" id="SSF100950">
    <property type="entry name" value="NagB/RpiA/CoA transferase-like"/>
    <property type="match status" value="1"/>
</dbReference>
<evidence type="ECO:0000256" key="3">
    <source>
        <dbReference type="ARBA" id="ARBA00023125"/>
    </source>
</evidence>
<dbReference type="InterPro" id="IPR007324">
    <property type="entry name" value="Sugar-bd_dom_put"/>
</dbReference>
<dbReference type="InterPro" id="IPR051054">
    <property type="entry name" value="SorC_transcr_regulators"/>
</dbReference>
<evidence type="ECO:0000256" key="2">
    <source>
        <dbReference type="ARBA" id="ARBA00023015"/>
    </source>
</evidence>
<dbReference type="PANTHER" id="PTHR34294">
    <property type="entry name" value="TRANSCRIPTIONAL REGULATOR-RELATED"/>
    <property type="match status" value="1"/>
</dbReference>
<evidence type="ECO:0000313" key="6">
    <source>
        <dbReference type="EMBL" id="UPL19255.1"/>
    </source>
</evidence>
<comment type="similarity">
    <text evidence="1">Belongs to the SorC transcriptional regulatory family.</text>
</comment>
<sequence>MLMGRVARMYYELGLTHQEIADALGLSRVRVTRLLAEARESGMVEIIVHVEESLFAAEEQALLNRFGLRQAWIAPSVDDPAKASRAMATVGAEALASVIEKDTTVAMGLSTAVAAVVDAFPARPLGARFVPLTGSSSGLANGANPHELTLELARRTDGSAFHLPAPLVAATPQAAESAYADPGVRDVLARAAKASTLIVGIGSTQDSRGLLYGSLSDEERAELHVAGAIGDIGGRFFDATGAAVRGELDSRVVGLDLDHLRAIPHRLAIASGAAKLDAVRTALASGMVNMLVTDSNTVTALLG</sequence>
<reference evidence="6 7" key="1">
    <citation type="submission" date="2021-06" db="EMBL/GenBank/DDBJ databases">
        <title>Genome-based taxonomic framework of Microbacterium strains isolated from marine environment, the description of four new species and reclassification of four preexisting species.</title>
        <authorList>
            <person name="Lee S.D."/>
            <person name="Kim S.-M."/>
            <person name="Byeon Y.-S."/>
            <person name="Yang H.L."/>
            <person name="Kim I.S."/>
        </authorList>
    </citation>
    <scope>NUCLEOTIDE SEQUENCE [LARGE SCALE GENOMIC DNA]</scope>
    <source>
        <strain evidence="6 7">KSW4-10</strain>
    </source>
</reference>
<proteinExistence type="inferred from homology"/>
<dbReference type="Pfam" id="PF00325">
    <property type="entry name" value="Crp"/>
    <property type="match status" value="1"/>
</dbReference>
<protein>
    <submittedName>
        <fullName evidence="6">Helix-turn-helix domain-containing protein</fullName>
    </submittedName>
</protein>
<dbReference type="PRINTS" id="PR00034">
    <property type="entry name" value="HTHCRP"/>
</dbReference>
<dbReference type="SUPFAM" id="SSF46785">
    <property type="entry name" value="Winged helix' DNA-binding domain"/>
    <property type="match status" value="1"/>
</dbReference>
<accession>A0ABY4J3W5</accession>
<dbReference type="PROSITE" id="PS51063">
    <property type="entry name" value="HTH_CRP_2"/>
    <property type="match status" value="1"/>
</dbReference>
<dbReference type="EMBL" id="CP078078">
    <property type="protein sequence ID" value="UPL19255.1"/>
    <property type="molecule type" value="Genomic_DNA"/>
</dbReference>
<feature type="domain" description="HTH crp-type" evidence="5">
    <location>
        <begin position="1"/>
        <end position="54"/>
    </location>
</feature>
<organism evidence="6 7">
    <name type="scientific">Microbacterium aurugineum</name>
    <dbReference type="NCBI Taxonomy" id="2851642"/>
    <lineage>
        <taxon>Bacteria</taxon>
        <taxon>Bacillati</taxon>
        <taxon>Actinomycetota</taxon>
        <taxon>Actinomycetes</taxon>
        <taxon>Micrococcales</taxon>
        <taxon>Microbacteriaceae</taxon>
        <taxon>Microbacterium</taxon>
    </lineage>
</organism>
<dbReference type="InterPro" id="IPR037171">
    <property type="entry name" value="NagB/RpiA_transferase-like"/>
</dbReference>
<dbReference type="RefSeq" id="WP_194239316.1">
    <property type="nucleotide sequence ID" value="NZ_CP078078.1"/>
</dbReference>
<keyword evidence="4" id="KW-0804">Transcription</keyword>
<dbReference type="InterPro" id="IPR036388">
    <property type="entry name" value="WH-like_DNA-bd_sf"/>
</dbReference>
<keyword evidence="7" id="KW-1185">Reference proteome</keyword>
<keyword evidence="3" id="KW-0238">DNA-binding</keyword>
<dbReference type="Proteomes" id="UP000830631">
    <property type="component" value="Chromosome"/>
</dbReference>
<evidence type="ECO:0000259" key="5">
    <source>
        <dbReference type="PROSITE" id="PS51063"/>
    </source>
</evidence>
<keyword evidence="2" id="KW-0805">Transcription regulation</keyword>
<dbReference type="Gene3D" id="1.10.10.10">
    <property type="entry name" value="Winged helix-like DNA-binding domain superfamily/Winged helix DNA-binding domain"/>
    <property type="match status" value="1"/>
</dbReference>
<dbReference type="InterPro" id="IPR012318">
    <property type="entry name" value="HTH_CRP"/>
</dbReference>
<dbReference type="PANTHER" id="PTHR34294:SF1">
    <property type="entry name" value="TRANSCRIPTIONAL REGULATOR LSRR"/>
    <property type="match status" value="1"/>
</dbReference>
<evidence type="ECO:0000313" key="7">
    <source>
        <dbReference type="Proteomes" id="UP000830631"/>
    </source>
</evidence>
<dbReference type="Gene3D" id="3.40.50.1360">
    <property type="match status" value="1"/>
</dbReference>